<protein>
    <submittedName>
        <fullName evidence="1">Uncharacterized protein</fullName>
    </submittedName>
</protein>
<sequence>MNENAHYRWSWFRQGARLLMKFMRRISALITKPFATGLDPFPAVELNASDQQKIKRDFATVGKDLYRSLDEYAEAIDEKRNRCQVPRE</sequence>
<dbReference type="RefSeq" id="WP_056964498.1">
    <property type="nucleotide sequence ID" value="NZ_CP045068.1"/>
</dbReference>
<proteinExistence type="predicted"/>
<dbReference type="EMBL" id="CP045068">
    <property type="protein sequence ID" value="QFQ92338.1"/>
    <property type="molecule type" value="Genomic_DNA"/>
</dbReference>
<gene>
    <name evidence="1" type="ORF">LM010_13330</name>
</gene>
<dbReference type="AlphaFoldDB" id="A0A5P8JTE3"/>
<organism evidence="1 2">
    <name type="scientific">Lacticaseibacillus manihotivorans</name>
    <dbReference type="NCBI Taxonomy" id="88233"/>
    <lineage>
        <taxon>Bacteria</taxon>
        <taxon>Bacillati</taxon>
        <taxon>Bacillota</taxon>
        <taxon>Bacilli</taxon>
        <taxon>Lactobacillales</taxon>
        <taxon>Lactobacillaceae</taxon>
        <taxon>Lacticaseibacillus</taxon>
    </lineage>
</organism>
<accession>A0A5P8JTE3</accession>
<evidence type="ECO:0000313" key="2">
    <source>
        <dbReference type="Proteomes" id="UP000388452"/>
    </source>
</evidence>
<evidence type="ECO:0000313" key="1">
    <source>
        <dbReference type="EMBL" id="QFQ92338.1"/>
    </source>
</evidence>
<dbReference type="Proteomes" id="UP000388452">
    <property type="component" value="Chromosome"/>
</dbReference>
<reference evidence="1 2" key="1">
    <citation type="submission" date="2019-10" db="EMBL/GenBank/DDBJ databases">
        <title>Genome sequencing of Lactobacillus manihotivorans.</title>
        <authorList>
            <person name="Kim K."/>
        </authorList>
    </citation>
    <scope>NUCLEOTIDE SEQUENCE [LARGE SCALE GENOMIC DNA]</scope>
    <source>
        <strain evidence="1 2">LM010</strain>
    </source>
</reference>
<name>A0A5P8JTE3_9LACO</name>